<dbReference type="AlphaFoldDB" id="A0A7M2YBE0"/>
<feature type="chain" id="PRO_5032768294" evidence="1">
    <location>
        <begin position="26"/>
        <end position="89"/>
    </location>
</feature>
<evidence type="ECO:0000256" key="1">
    <source>
        <dbReference type="SAM" id="SignalP"/>
    </source>
</evidence>
<dbReference type="Proteomes" id="UP000594195">
    <property type="component" value="Chromosome"/>
</dbReference>
<dbReference type="EMBL" id="CP040442">
    <property type="protein sequence ID" value="QOW11436.1"/>
    <property type="molecule type" value="Genomic_DNA"/>
</dbReference>
<keyword evidence="1" id="KW-0732">Signal</keyword>
<dbReference type="KEGG" id="kfa:Q73A0000_14215"/>
<dbReference type="RefSeq" id="WP_193811617.1">
    <property type="nucleotide sequence ID" value="NZ_CP040442.1"/>
</dbReference>
<feature type="signal peptide" evidence="1">
    <location>
        <begin position="1"/>
        <end position="25"/>
    </location>
</feature>
<evidence type="ECO:0000313" key="3">
    <source>
        <dbReference type="Proteomes" id="UP000594195"/>
    </source>
</evidence>
<sequence>MYYEKNVIIAAFGVAGMMSASNAVAESSIINWEVNKDMNDTKSAVVVENCFPVTYSCGTTENYCVDSGISMEIILAFIMFDDYLECGGN</sequence>
<accession>A0A7M2YBE0</accession>
<name>A0A7M2YBE0_9FLAO</name>
<reference evidence="2 3" key="1">
    <citation type="submission" date="2019-05" db="EMBL/GenBank/DDBJ databases">
        <title>Chryseobacterium sp. isolated from King George Island, maritime Antarctica.</title>
        <authorList>
            <person name="Peng X."/>
        </authorList>
    </citation>
    <scope>NUCLEOTIDE SEQUENCE [LARGE SCALE GENOMIC DNA]</scope>
    <source>
        <strain evidence="2 3">7-3A</strain>
    </source>
</reference>
<gene>
    <name evidence="2" type="ORF">Q73A0000_14215</name>
</gene>
<keyword evidence="3" id="KW-1185">Reference proteome</keyword>
<proteinExistence type="predicted"/>
<protein>
    <submittedName>
        <fullName evidence="2">Uncharacterized protein</fullName>
    </submittedName>
</protein>
<evidence type="ECO:0000313" key="2">
    <source>
        <dbReference type="EMBL" id="QOW11436.1"/>
    </source>
</evidence>
<organism evidence="2 3">
    <name type="scientific">Kaistella flava</name>
    <name type="common">ex Peng et al. 2021</name>
    <dbReference type="NCBI Taxonomy" id="2038776"/>
    <lineage>
        <taxon>Bacteria</taxon>
        <taxon>Pseudomonadati</taxon>
        <taxon>Bacteroidota</taxon>
        <taxon>Flavobacteriia</taxon>
        <taxon>Flavobacteriales</taxon>
        <taxon>Weeksellaceae</taxon>
        <taxon>Chryseobacterium group</taxon>
        <taxon>Kaistella</taxon>
    </lineage>
</organism>